<dbReference type="EMBL" id="JBHSDH010000013">
    <property type="protein sequence ID" value="MFC4291807.1"/>
    <property type="molecule type" value="Genomic_DNA"/>
</dbReference>
<reference evidence="6" key="1">
    <citation type="journal article" date="2019" name="Int. J. Syst. Evol. Microbiol.">
        <title>The Global Catalogue of Microorganisms (GCM) 10K type strain sequencing project: providing services to taxonomists for standard genome sequencing and annotation.</title>
        <authorList>
            <consortium name="The Broad Institute Genomics Platform"/>
            <consortium name="The Broad Institute Genome Sequencing Center for Infectious Disease"/>
            <person name="Wu L."/>
            <person name="Ma J."/>
        </authorList>
    </citation>
    <scope>NUCLEOTIDE SEQUENCE [LARGE SCALE GENOMIC DNA]</scope>
    <source>
        <strain evidence="6">CECT 8531</strain>
    </source>
</reference>
<dbReference type="PANTHER" id="PTHR12526">
    <property type="entry name" value="GLYCOSYLTRANSFERASE"/>
    <property type="match status" value="1"/>
</dbReference>
<dbReference type="InterPro" id="IPR028098">
    <property type="entry name" value="Glyco_trans_4-like_N"/>
</dbReference>
<accession>A0ABV8REP0</accession>
<organism evidence="5 6">
    <name type="scientific">Sphingorhabdus arenilitoris</name>
    <dbReference type="NCBI Taxonomy" id="1490041"/>
    <lineage>
        <taxon>Bacteria</taxon>
        <taxon>Pseudomonadati</taxon>
        <taxon>Pseudomonadota</taxon>
        <taxon>Alphaproteobacteria</taxon>
        <taxon>Sphingomonadales</taxon>
        <taxon>Sphingomonadaceae</taxon>
        <taxon>Sphingorhabdus</taxon>
    </lineage>
</organism>
<dbReference type="InterPro" id="IPR001296">
    <property type="entry name" value="Glyco_trans_1"/>
</dbReference>
<feature type="domain" description="Glycosyl transferase family 1" evidence="3">
    <location>
        <begin position="215"/>
        <end position="366"/>
    </location>
</feature>
<keyword evidence="2 5" id="KW-0808">Transferase</keyword>
<proteinExistence type="predicted"/>
<dbReference type="RefSeq" id="WP_381421985.1">
    <property type="nucleotide sequence ID" value="NZ_JBHSDH010000013.1"/>
</dbReference>
<dbReference type="Pfam" id="PF13439">
    <property type="entry name" value="Glyco_transf_4"/>
    <property type="match status" value="1"/>
</dbReference>
<comment type="caution">
    <text evidence="5">The sequence shown here is derived from an EMBL/GenBank/DDBJ whole genome shotgun (WGS) entry which is preliminary data.</text>
</comment>
<feature type="domain" description="Glycosyltransferase subfamily 4-like N-terminal" evidence="4">
    <location>
        <begin position="29"/>
        <end position="205"/>
    </location>
</feature>
<dbReference type="Pfam" id="PF00534">
    <property type="entry name" value="Glycos_transf_1"/>
    <property type="match status" value="1"/>
</dbReference>
<evidence type="ECO:0000313" key="6">
    <source>
        <dbReference type="Proteomes" id="UP001595887"/>
    </source>
</evidence>
<dbReference type="PANTHER" id="PTHR12526:SF510">
    <property type="entry name" value="D-INOSITOL 3-PHOSPHATE GLYCOSYLTRANSFERASE"/>
    <property type="match status" value="1"/>
</dbReference>
<evidence type="ECO:0000256" key="1">
    <source>
        <dbReference type="ARBA" id="ARBA00022676"/>
    </source>
</evidence>
<protein>
    <submittedName>
        <fullName evidence="5">Glycosyltransferase</fullName>
        <ecNumber evidence="5">2.4.-.-</ecNumber>
    </submittedName>
</protein>
<evidence type="ECO:0000313" key="5">
    <source>
        <dbReference type="EMBL" id="MFC4291807.1"/>
    </source>
</evidence>
<evidence type="ECO:0000256" key="2">
    <source>
        <dbReference type="ARBA" id="ARBA00022679"/>
    </source>
</evidence>
<keyword evidence="1 5" id="KW-0328">Glycosyltransferase</keyword>
<dbReference type="Gene3D" id="3.40.50.2000">
    <property type="entry name" value="Glycogen Phosphorylase B"/>
    <property type="match status" value="2"/>
</dbReference>
<evidence type="ECO:0000259" key="4">
    <source>
        <dbReference type="Pfam" id="PF13439"/>
    </source>
</evidence>
<gene>
    <name evidence="5" type="ORF">ACFOWX_05180</name>
</gene>
<dbReference type="GO" id="GO:0016757">
    <property type="term" value="F:glycosyltransferase activity"/>
    <property type="evidence" value="ECO:0007669"/>
    <property type="project" value="UniProtKB-KW"/>
</dbReference>
<keyword evidence="6" id="KW-1185">Reference proteome</keyword>
<dbReference type="Proteomes" id="UP001595887">
    <property type="component" value="Unassembled WGS sequence"/>
</dbReference>
<dbReference type="SUPFAM" id="SSF53756">
    <property type="entry name" value="UDP-Glycosyltransferase/glycogen phosphorylase"/>
    <property type="match status" value="1"/>
</dbReference>
<evidence type="ECO:0000259" key="3">
    <source>
        <dbReference type="Pfam" id="PF00534"/>
    </source>
</evidence>
<name>A0ABV8REP0_9SPHN</name>
<sequence>MTERPLRILTLATLFPNAVQPNFGIFVERQTAGLAAIEGMDVTVINPIAIPPWPLRLASRYRPLSVVPDQEHWRGLHVYRPRFQVIPKFGGPYNPAMIARAILPLVRRLHTEKPFDLIDAEFFYPDGPAAMRLSDALGIPFTIKARGADIHHWGSAKGCASQILAAADKAAGLLAVSAALKQDMAVLGMDAGKIMVHYTGLDQSRFTPQNRGAAKQKLGINAPLILSVGALIPRKNQALLIQALPALPDVHLMLAGQGDSETDYRRLAEKLQVASRLHFAGSVAHDDLPGLYAAADIMALVSKSEGLANAWVEALACGTRIIATNVGGAPELIRSPDAGRIVDGDPTAIVAAAKELLTNPIPQNQVAAQVAHFSWDNNARALAAFFRRLIKR</sequence>
<dbReference type="EC" id="2.4.-.-" evidence="5"/>